<accession>A0A1B6CYW0</accession>
<name>A0A1B6CYW0_9HEMI</name>
<evidence type="ECO:0000313" key="1">
    <source>
        <dbReference type="EMBL" id="JAS18515.1"/>
    </source>
</evidence>
<reference evidence="1" key="1">
    <citation type="submission" date="2015-12" db="EMBL/GenBank/DDBJ databases">
        <title>De novo transcriptome assembly of four potential Pierce s Disease insect vectors from Arizona vineyards.</title>
        <authorList>
            <person name="Tassone E.E."/>
        </authorList>
    </citation>
    <scope>NUCLEOTIDE SEQUENCE</scope>
</reference>
<proteinExistence type="predicted"/>
<protein>
    <submittedName>
        <fullName evidence="1">Uncharacterized protein</fullName>
    </submittedName>
</protein>
<gene>
    <name evidence="1" type="ORF">g.45094</name>
</gene>
<organism evidence="1">
    <name type="scientific">Clastoptera arizonana</name>
    <name type="common">Arizona spittle bug</name>
    <dbReference type="NCBI Taxonomy" id="38151"/>
    <lineage>
        <taxon>Eukaryota</taxon>
        <taxon>Metazoa</taxon>
        <taxon>Ecdysozoa</taxon>
        <taxon>Arthropoda</taxon>
        <taxon>Hexapoda</taxon>
        <taxon>Insecta</taxon>
        <taxon>Pterygota</taxon>
        <taxon>Neoptera</taxon>
        <taxon>Paraneoptera</taxon>
        <taxon>Hemiptera</taxon>
        <taxon>Auchenorrhyncha</taxon>
        <taxon>Cercopoidea</taxon>
        <taxon>Clastopteridae</taxon>
        <taxon>Clastoptera</taxon>
    </lineage>
</organism>
<feature type="non-terminal residue" evidence="1">
    <location>
        <position position="1"/>
    </location>
</feature>
<dbReference type="EMBL" id="GEDC01018783">
    <property type="protein sequence ID" value="JAS18515.1"/>
    <property type="molecule type" value="Transcribed_RNA"/>
</dbReference>
<sequence>VCSASRMQQLNHQRIKRQDAANLAIDSIFQVPIQILSATNSLVKNSRPIIMQVRERFMQSHGFNSPAFNQQQSASQKRLQEQINAQRTRAAKVGGYKASKDASFFRI</sequence>
<dbReference type="AlphaFoldDB" id="A0A1B6CYW0"/>